<reference evidence="2" key="1">
    <citation type="journal article" date="2014" name="Front. Microbiol.">
        <title>High frequency of phylogenetically diverse reductive dehalogenase-homologous genes in deep subseafloor sedimentary metagenomes.</title>
        <authorList>
            <person name="Kawai M."/>
            <person name="Futagami T."/>
            <person name="Toyoda A."/>
            <person name="Takaki Y."/>
            <person name="Nishi S."/>
            <person name="Hori S."/>
            <person name="Arai W."/>
            <person name="Tsubouchi T."/>
            <person name="Morono Y."/>
            <person name="Uchiyama I."/>
            <person name="Ito T."/>
            <person name="Fujiyama A."/>
            <person name="Inagaki F."/>
            <person name="Takami H."/>
        </authorList>
    </citation>
    <scope>NUCLEOTIDE SEQUENCE</scope>
    <source>
        <strain evidence="2">Expedition CK06-06</strain>
    </source>
</reference>
<evidence type="ECO:0000256" key="1">
    <source>
        <dbReference type="SAM" id="MobiDB-lite"/>
    </source>
</evidence>
<dbReference type="EMBL" id="BARW01006020">
    <property type="protein sequence ID" value="GAI85433.1"/>
    <property type="molecule type" value="Genomic_DNA"/>
</dbReference>
<proteinExistence type="predicted"/>
<protein>
    <submittedName>
        <fullName evidence="2">Uncharacterized protein</fullName>
    </submittedName>
</protein>
<evidence type="ECO:0000313" key="2">
    <source>
        <dbReference type="EMBL" id="GAI85433.1"/>
    </source>
</evidence>
<sequence length="37" mass="4133">DREAKAEQAEPEPTEPVAEPVAEKKTKRNRKKVAVTT</sequence>
<dbReference type="AlphaFoldDB" id="X1RXN3"/>
<organism evidence="2">
    <name type="scientific">marine sediment metagenome</name>
    <dbReference type="NCBI Taxonomy" id="412755"/>
    <lineage>
        <taxon>unclassified sequences</taxon>
        <taxon>metagenomes</taxon>
        <taxon>ecological metagenomes</taxon>
    </lineage>
</organism>
<gene>
    <name evidence="2" type="ORF">S12H4_12594</name>
</gene>
<comment type="caution">
    <text evidence="2">The sequence shown here is derived from an EMBL/GenBank/DDBJ whole genome shotgun (WGS) entry which is preliminary data.</text>
</comment>
<accession>X1RXN3</accession>
<name>X1RXN3_9ZZZZ</name>
<feature type="compositionally biased region" description="Basic residues" evidence="1">
    <location>
        <begin position="25"/>
        <end position="37"/>
    </location>
</feature>
<feature type="region of interest" description="Disordered" evidence="1">
    <location>
        <begin position="1"/>
        <end position="37"/>
    </location>
</feature>
<feature type="non-terminal residue" evidence="2">
    <location>
        <position position="1"/>
    </location>
</feature>